<comment type="caution">
    <text evidence="1">The sequence shown here is derived from an EMBL/GenBank/DDBJ whole genome shotgun (WGS) entry which is preliminary data.</text>
</comment>
<evidence type="ECO:0000313" key="2">
    <source>
        <dbReference type="Proteomes" id="UP001231649"/>
    </source>
</evidence>
<sequence length="160" mass="18787">MSELSFSKVLWEKESCGTGAMDSCHKLYTWIHHTVLMLLFQIFWKVSQITDYFTGKSPEPKPENMVITFSPLTKESKLRRHIRSMSDVQSSTPYRIPFRSRKGSTHTLMYDSDTRARRIRSHHRHVQLDSSDSSDYYDSPKKIRSLGQNIMKHTDSMRIL</sequence>
<name>A0ACC2QF63_9NEOP</name>
<gene>
    <name evidence="1" type="ORF">PYW08_013289</name>
</gene>
<dbReference type="EMBL" id="CM056780">
    <property type="protein sequence ID" value="KAJ8716004.1"/>
    <property type="molecule type" value="Genomic_DNA"/>
</dbReference>
<proteinExistence type="predicted"/>
<accession>A0ACC2QF63</accession>
<protein>
    <submittedName>
        <fullName evidence="1">Uncharacterized protein</fullName>
    </submittedName>
</protein>
<keyword evidence="2" id="KW-1185">Reference proteome</keyword>
<organism evidence="1 2">
    <name type="scientific">Mythimna loreyi</name>
    <dbReference type="NCBI Taxonomy" id="667449"/>
    <lineage>
        <taxon>Eukaryota</taxon>
        <taxon>Metazoa</taxon>
        <taxon>Ecdysozoa</taxon>
        <taxon>Arthropoda</taxon>
        <taxon>Hexapoda</taxon>
        <taxon>Insecta</taxon>
        <taxon>Pterygota</taxon>
        <taxon>Neoptera</taxon>
        <taxon>Endopterygota</taxon>
        <taxon>Lepidoptera</taxon>
        <taxon>Glossata</taxon>
        <taxon>Ditrysia</taxon>
        <taxon>Noctuoidea</taxon>
        <taxon>Noctuidae</taxon>
        <taxon>Noctuinae</taxon>
        <taxon>Hadenini</taxon>
        <taxon>Mythimna</taxon>
    </lineage>
</organism>
<evidence type="ECO:0000313" key="1">
    <source>
        <dbReference type="EMBL" id="KAJ8716004.1"/>
    </source>
</evidence>
<dbReference type="Proteomes" id="UP001231649">
    <property type="component" value="Chromosome 4"/>
</dbReference>
<reference evidence="1" key="1">
    <citation type="submission" date="2023-03" db="EMBL/GenBank/DDBJ databases">
        <title>Chromosome-level genomes of two armyworms, Mythimna separata and Mythimna loreyi, provide insights into the biosynthesis and reception of sex pheromones.</title>
        <authorList>
            <person name="Zhao H."/>
        </authorList>
    </citation>
    <scope>NUCLEOTIDE SEQUENCE</scope>
    <source>
        <strain evidence="1">BeijingLab</strain>
    </source>
</reference>